<feature type="domain" description="DUF6533" evidence="2">
    <location>
        <begin position="24"/>
        <end position="69"/>
    </location>
</feature>
<keyword evidence="1" id="KW-0472">Membrane</keyword>
<gene>
    <name evidence="3" type="ORF">K466DRAFT_228471</name>
</gene>
<evidence type="ECO:0000313" key="3">
    <source>
        <dbReference type="EMBL" id="TFK92465.1"/>
    </source>
</evidence>
<protein>
    <recommendedName>
        <fullName evidence="2">DUF6533 domain-containing protein</fullName>
    </recommendedName>
</protein>
<proteinExistence type="predicted"/>
<accession>A0A5C3PRR8</accession>
<feature type="transmembrane region" description="Helical" evidence="1">
    <location>
        <begin position="59"/>
        <end position="82"/>
    </location>
</feature>
<dbReference type="InterPro" id="IPR045340">
    <property type="entry name" value="DUF6533"/>
</dbReference>
<dbReference type="InParanoid" id="A0A5C3PRR8"/>
<evidence type="ECO:0000313" key="4">
    <source>
        <dbReference type="Proteomes" id="UP000308197"/>
    </source>
</evidence>
<evidence type="ECO:0000259" key="2">
    <source>
        <dbReference type="Pfam" id="PF20151"/>
    </source>
</evidence>
<sequence>MSSDTDDAAATVVLFDSFSYTENYCDMAVAVLFVYDTIITFDQEVAYFWTAKRIGGASLLFFANKWISLTVYVMLLVSFASFPSDKLCLVCHSRAGNIDTTVPSRGSLLDPPCICVEQEQVAWAARCRFVSGTSRCQSGYIWLPVLWNELSATRMRQYRQQYCHTRP</sequence>
<keyword evidence="4" id="KW-1185">Reference proteome</keyword>
<organism evidence="3 4">
    <name type="scientific">Polyporus arcularius HHB13444</name>
    <dbReference type="NCBI Taxonomy" id="1314778"/>
    <lineage>
        <taxon>Eukaryota</taxon>
        <taxon>Fungi</taxon>
        <taxon>Dikarya</taxon>
        <taxon>Basidiomycota</taxon>
        <taxon>Agaricomycotina</taxon>
        <taxon>Agaricomycetes</taxon>
        <taxon>Polyporales</taxon>
        <taxon>Polyporaceae</taxon>
        <taxon>Polyporus</taxon>
    </lineage>
</organism>
<keyword evidence="1" id="KW-1133">Transmembrane helix</keyword>
<dbReference type="EMBL" id="ML210998">
    <property type="protein sequence ID" value="TFK92465.1"/>
    <property type="molecule type" value="Genomic_DNA"/>
</dbReference>
<name>A0A5C3PRR8_9APHY</name>
<keyword evidence="1" id="KW-0812">Transmembrane</keyword>
<dbReference type="Proteomes" id="UP000308197">
    <property type="component" value="Unassembled WGS sequence"/>
</dbReference>
<dbReference type="AlphaFoldDB" id="A0A5C3PRR8"/>
<dbReference type="Pfam" id="PF20151">
    <property type="entry name" value="DUF6533"/>
    <property type="match status" value="1"/>
</dbReference>
<evidence type="ECO:0000256" key="1">
    <source>
        <dbReference type="SAM" id="Phobius"/>
    </source>
</evidence>
<reference evidence="3 4" key="1">
    <citation type="journal article" date="2019" name="Nat. Ecol. Evol.">
        <title>Megaphylogeny resolves global patterns of mushroom evolution.</title>
        <authorList>
            <person name="Varga T."/>
            <person name="Krizsan K."/>
            <person name="Foldi C."/>
            <person name="Dima B."/>
            <person name="Sanchez-Garcia M."/>
            <person name="Sanchez-Ramirez S."/>
            <person name="Szollosi G.J."/>
            <person name="Szarkandi J.G."/>
            <person name="Papp V."/>
            <person name="Albert L."/>
            <person name="Andreopoulos W."/>
            <person name="Angelini C."/>
            <person name="Antonin V."/>
            <person name="Barry K.W."/>
            <person name="Bougher N.L."/>
            <person name="Buchanan P."/>
            <person name="Buyck B."/>
            <person name="Bense V."/>
            <person name="Catcheside P."/>
            <person name="Chovatia M."/>
            <person name="Cooper J."/>
            <person name="Damon W."/>
            <person name="Desjardin D."/>
            <person name="Finy P."/>
            <person name="Geml J."/>
            <person name="Haridas S."/>
            <person name="Hughes K."/>
            <person name="Justo A."/>
            <person name="Karasinski D."/>
            <person name="Kautmanova I."/>
            <person name="Kiss B."/>
            <person name="Kocsube S."/>
            <person name="Kotiranta H."/>
            <person name="LaButti K.M."/>
            <person name="Lechner B.E."/>
            <person name="Liimatainen K."/>
            <person name="Lipzen A."/>
            <person name="Lukacs Z."/>
            <person name="Mihaltcheva S."/>
            <person name="Morgado L.N."/>
            <person name="Niskanen T."/>
            <person name="Noordeloos M.E."/>
            <person name="Ohm R.A."/>
            <person name="Ortiz-Santana B."/>
            <person name="Ovrebo C."/>
            <person name="Racz N."/>
            <person name="Riley R."/>
            <person name="Savchenko A."/>
            <person name="Shiryaev A."/>
            <person name="Soop K."/>
            <person name="Spirin V."/>
            <person name="Szebenyi C."/>
            <person name="Tomsovsky M."/>
            <person name="Tulloss R.E."/>
            <person name="Uehling J."/>
            <person name="Grigoriev I.V."/>
            <person name="Vagvolgyi C."/>
            <person name="Papp T."/>
            <person name="Martin F.M."/>
            <person name="Miettinen O."/>
            <person name="Hibbett D.S."/>
            <person name="Nagy L.G."/>
        </authorList>
    </citation>
    <scope>NUCLEOTIDE SEQUENCE [LARGE SCALE GENOMIC DNA]</scope>
    <source>
        <strain evidence="3 4">HHB13444</strain>
    </source>
</reference>